<dbReference type="AlphaFoldDB" id="A0A1Y1RLV1"/>
<dbReference type="GO" id="GO:0046047">
    <property type="term" value="P:TTP catabolic process"/>
    <property type="evidence" value="ECO:0007669"/>
    <property type="project" value="TreeGrafter"/>
</dbReference>
<comment type="caution">
    <text evidence="2">The sequence shown here is derived from an EMBL/GenBank/DDBJ whole genome shotgun (WGS) entry which is preliminary data.</text>
</comment>
<dbReference type="InterPro" id="IPR011551">
    <property type="entry name" value="NTP_PyrPHydrolase_MazG"/>
</dbReference>
<dbReference type="GO" id="GO:0046076">
    <property type="term" value="P:dTTP catabolic process"/>
    <property type="evidence" value="ECO:0007669"/>
    <property type="project" value="TreeGrafter"/>
</dbReference>
<dbReference type="Pfam" id="PF03819">
    <property type="entry name" value="MazG"/>
    <property type="match status" value="1"/>
</dbReference>
<reference evidence="2 3" key="1">
    <citation type="submission" date="2016-05" db="EMBL/GenBank/DDBJ databases">
        <title>Draft genome sequence of a porcine commensal Rothia nasimurium.</title>
        <authorList>
            <person name="Gaiser R.A."/>
            <person name="Van Baarlen P."/>
            <person name="Wells J.M."/>
        </authorList>
    </citation>
    <scope>NUCLEOTIDE SEQUENCE [LARGE SCALE GENOMIC DNA]</scope>
    <source>
        <strain evidence="2 3">PT-32</strain>
    </source>
</reference>
<sequence>MREGQESQKQNGAGVGADFERLLELMGTLRNPGGCTWTATQTHESIMHYLVEETYEVVEAVEAPGGADLALLREELGDVLLNLIFHAQIASELPANQGGFSMRDVVNGLVDKLIRRNPHVFGDGQAVEGSSMTAQQIYEAWDELKKSEKPERTSPLDGIPPGLPALAAASKTQEKLEKVGRGVPPDGLLPEFATEEDLGAYLYALVGQARAAGLDPERALRGFLRRIEA</sequence>
<dbReference type="InterPro" id="IPR048015">
    <property type="entry name" value="NTP-PPase_MazG-like_N"/>
</dbReference>
<feature type="domain" description="NTP pyrophosphohydrolase MazG-like" evidence="1">
    <location>
        <begin position="41"/>
        <end position="121"/>
    </location>
</feature>
<dbReference type="Proteomes" id="UP000192359">
    <property type="component" value="Unassembled WGS sequence"/>
</dbReference>
<dbReference type="PANTHER" id="PTHR30522:SF0">
    <property type="entry name" value="NUCLEOSIDE TRIPHOSPHATE PYROPHOSPHOHYDROLASE"/>
    <property type="match status" value="1"/>
</dbReference>
<proteinExistence type="predicted"/>
<evidence type="ECO:0000313" key="2">
    <source>
        <dbReference type="EMBL" id="ORC15399.1"/>
    </source>
</evidence>
<dbReference type="OrthoDB" id="9808939at2"/>
<dbReference type="EMBL" id="LXWF01000043">
    <property type="protein sequence ID" value="ORC15399.1"/>
    <property type="molecule type" value="Genomic_DNA"/>
</dbReference>
<dbReference type="InterPro" id="IPR004518">
    <property type="entry name" value="MazG-like_dom"/>
</dbReference>
<dbReference type="RefSeq" id="WP_083093175.1">
    <property type="nucleotide sequence ID" value="NZ_LXWF01000043.1"/>
</dbReference>
<gene>
    <name evidence="2" type="ORF">A7979_06535</name>
</gene>
<evidence type="ECO:0000313" key="3">
    <source>
        <dbReference type="Proteomes" id="UP000192359"/>
    </source>
</evidence>
<dbReference type="GO" id="GO:0006203">
    <property type="term" value="P:dGTP catabolic process"/>
    <property type="evidence" value="ECO:0007669"/>
    <property type="project" value="TreeGrafter"/>
</dbReference>
<dbReference type="GO" id="GO:0047429">
    <property type="term" value="F:nucleoside triphosphate diphosphatase activity"/>
    <property type="evidence" value="ECO:0007669"/>
    <property type="project" value="TreeGrafter"/>
</dbReference>
<keyword evidence="3" id="KW-1185">Reference proteome</keyword>
<accession>A0A1Y1RLV1</accession>
<dbReference type="PANTHER" id="PTHR30522">
    <property type="entry name" value="NUCLEOSIDE TRIPHOSPHATE PYROPHOSPHOHYDROLASE"/>
    <property type="match status" value="1"/>
</dbReference>
<protein>
    <recommendedName>
        <fullName evidence="1">NTP pyrophosphohydrolase MazG-like domain-containing protein</fullName>
    </recommendedName>
</protein>
<dbReference type="Gene3D" id="1.10.287.1080">
    <property type="entry name" value="MazG-like"/>
    <property type="match status" value="1"/>
</dbReference>
<organism evidence="2 3">
    <name type="scientific">Rothia nasimurium</name>
    <dbReference type="NCBI Taxonomy" id="85336"/>
    <lineage>
        <taxon>Bacteria</taxon>
        <taxon>Bacillati</taxon>
        <taxon>Actinomycetota</taxon>
        <taxon>Actinomycetes</taxon>
        <taxon>Micrococcales</taxon>
        <taxon>Micrococcaceae</taxon>
        <taxon>Rothia</taxon>
    </lineage>
</organism>
<dbReference type="GO" id="GO:0046061">
    <property type="term" value="P:dATP catabolic process"/>
    <property type="evidence" value="ECO:0007669"/>
    <property type="project" value="TreeGrafter"/>
</dbReference>
<dbReference type="GO" id="GO:0046052">
    <property type="term" value="P:UTP catabolic process"/>
    <property type="evidence" value="ECO:0007669"/>
    <property type="project" value="TreeGrafter"/>
</dbReference>
<name>A0A1Y1RLV1_9MICC</name>
<dbReference type="GO" id="GO:0046081">
    <property type="term" value="P:dUTP catabolic process"/>
    <property type="evidence" value="ECO:0007669"/>
    <property type="project" value="TreeGrafter"/>
</dbReference>
<dbReference type="CDD" id="cd11528">
    <property type="entry name" value="NTP-PPase_MazG_Nterm"/>
    <property type="match status" value="1"/>
</dbReference>
<dbReference type="SUPFAM" id="SSF101386">
    <property type="entry name" value="all-alpha NTP pyrophosphatases"/>
    <property type="match status" value="1"/>
</dbReference>
<evidence type="ECO:0000259" key="1">
    <source>
        <dbReference type="Pfam" id="PF03819"/>
    </source>
</evidence>